<dbReference type="InterPro" id="IPR051401">
    <property type="entry name" value="GtrA_CellWall_Glycosyl"/>
</dbReference>
<comment type="similarity">
    <text evidence="2">Belongs to the GtrA family.</text>
</comment>
<keyword evidence="4 6" id="KW-1133">Transmembrane helix</keyword>
<feature type="transmembrane region" description="Helical" evidence="6">
    <location>
        <begin position="12"/>
        <end position="36"/>
    </location>
</feature>
<sequence length="145" mass="16368">MKEKLKNLYKKYESLILYALYGIPSTAVSFGGYALLMDVFHFDAAISSLISWVGAVLVSFCLYRRFVFKSPPASVKQKFHELVQFTGVRAGTGLFETGFVWVFVSRMGLQPYLFKVMASAMSILINYLVSKFCIFRKEKAAVTEG</sequence>
<evidence type="ECO:0000256" key="6">
    <source>
        <dbReference type="SAM" id="Phobius"/>
    </source>
</evidence>
<dbReference type="Pfam" id="PF04138">
    <property type="entry name" value="GtrA_DPMS_TM"/>
    <property type="match status" value="1"/>
</dbReference>
<feature type="transmembrane region" description="Helical" evidence="6">
    <location>
        <begin position="42"/>
        <end position="62"/>
    </location>
</feature>
<comment type="subcellular location">
    <subcellularLocation>
        <location evidence="1">Membrane</location>
        <topology evidence="1">Multi-pass membrane protein</topology>
    </subcellularLocation>
</comment>
<evidence type="ECO:0000256" key="4">
    <source>
        <dbReference type="ARBA" id="ARBA00022989"/>
    </source>
</evidence>
<keyword evidence="3 6" id="KW-0812">Transmembrane</keyword>
<dbReference type="InterPro" id="IPR007267">
    <property type="entry name" value="GtrA_DPMS_TM"/>
</dbReference>
<keyword evidence="5 6" id="KW-0472">Membrane</keyword>
<feature type="transmembrane region" description="Helical" evidence="6">
    <location>
        <begin position="82"/>
        <end position="103"/>
    </location>
</feature>
<dbReference type="EMBL" id="JACRTL010000006">
    <property type="protein sequence ID" value="MBC8611556.1"/>
    <property type="molecule type" value="Genomic_DNA"/>
</dbReference>
<dbReference type="PANTHER" id="PTHR38459">
    <property type="entry name" value="PROPHAGE BACTOPRENOL-LINKED GLUCOSE TRANSLOCASE HOMOLOG"/>
    <property type="match status" value="1"/>
</dbReference>
<name>A0A8J6P235_9FIRM</name>
<evidence type="ECO:0000313" key="8">
    <source>
        <dbReference type="EMBL" id="MBC8611556.1"/>
    </source>
</evidence>
<dbReference type="AlphaFoldDB" id="A0A8J6P235"/>
<reference evidence="8" key="1">
    <citation type="submission" date="2020-08" db="EMBL/GenBank/DDBJ databases">
        <title>Genome public.</title>
        <authorList>
            <person name="Liu C."/>
            <person name="Sun Q."/>
        </authorList>
    </citation>
    <scope>NUCLEOTIDE SEQUENCE</scope>
    <source>
        <strain evidence="8">NSJ-15</strain>
    </source>
</reference>
<evidence type="ECO:0000256" key="2">
    <source>
        <dbReference type="ARBA" id="ARBA00009399"/>
    </source>
</evidence>
<evidence type="ECO:0000256" key="3">
    <source>
        <dbReference type="ARBA" id="ARBA00022692"/>
    </source>
</evidence>
<keyword evidence="9" id="KW-1185">Reference proteome</keyword>
<dbReference type="Proteomes" id="UP000632659">
    <property type="component" value="Unassembled WGS sequence"/>
</dbReference>
<comment type="caution">
    <text evidence="8">The sequence shown here is derived from an EMBL/GenBank/DDBJ whole genome shotgun (WGS) entry which is preliminary data.</text>
</comment>
<feature type="domain" description="GtrA/DPMS transmembrane" evidence="7">
    <location>
        <begin position="18"/>
        <end position="135"/>
    </location>
</feature>
<organism evidence="8 9">
    <name type="scientific">Massiliimalia timonensis</name>
    <dbReference type="NCBI Taxonomy" id="1987501"/>
    <lineage>
        <taxon>Bacteria</taxon>
        <taxon>Bacillati</taxon>
        <taxon>Bacillota</taxon>
        <taxon>Clostridia</taxon>
        <taxon>Eubacteriales</taxon>
        <taxon>Oscillospiraceae</taxon>
        <taxon>Massiliimalia</taxon>
    </lineage>
</organism>
<evidence type="ECO:0000256" key="1">
    <source>
        <dbReference type="ARBA" id="ARBA00004141"/>
    </source>
</evidence>
<accession>A0A8J6P235</accession>
<evidence type="ECO:0000259" key="7">
    <source>
        <dbReference type="Pfam" id="PF04138"/>
    </source>
</evidence>
<evidence type="ECO:0000313" key="9">
    <source>
        <dbReference type="Proteomes" id="UP000632659"/>
    </source>
</evidence>
<protein>
    <submittedName>
        <fullName evidence="8">GtrA family protein</fullName>
    </submittedName>
</protein>
<dbReference type="GO" id="GO:0000271">
    <property type="term" value="P:polysaccharide biosynthetic process"/>
    <property type="evidence" value="ECO:0007669"/>
    <property type="project" value="InterPro"/>
</dbReference>
<gene>
    <name evidence="8" type="ORF">H8702_10655</name>
</gene>
<evidence type="ECO:0000256" key="5">
    <source>
        <dbReference type="ARBA" id="ARBA00023136"/>
    </source>
</evidence>
<feature type="transmembrane region" description="Helical" evidence="6">
    <location>
        <begin position="109"/>
        <end position="129"/>
    </location>
</feature>
<dbReference type="RefSeq" id="WP_093987750.1">
    <property type="nucleotide sequence ID" value="NZ_FYDD01000002.1"/>
</dbReference>
<proteinExistence type="inferred from homology"/>
<dbReference type="PANTHER" id="PTHR38459:SF1">
    <property type="entry name" value="PROPHAGE BACTOPRENOL-LINKED GLUCOSE TRANSLOCASE HOMOLOG"/>
    <property type="match status" value="1"/>
</dbReference>
<dbReference type="GO" id="GO:0005886">
    <property type="term" value="C:plasma membrane"/>
    <property type="evidence" value="ECO:0007669"/>
    <property type="project" value="TreeGrafter"/>
</dbReference>
<dbReference type="OrthoDB" id="361483at2"/>